<feature type="domain" description="HTH cro/C1-type" evidence="2">
    <location>
        <begin position="13"/>
        <end position="68"/>
    </location>
</feature>
<dbReference type="Gene3D" id="1.10.260.40">
    <property type="entry name" value="lambda repressor-like DNA-binding domains"/>
    <property type="match status" value="1"/>
</dbReference>
<dbReference type="PANTHER" id="PTHR46797">
    <property type="entry name" value="HTH-TYPE TRANSCRIPTIONAL REGULATOR"/>
    <property type="match status" value="1"/>
</dbReference>
<protein>
    <recommendedName>
        <fullName evidence="2">HTH cro/C1-type domain-containing protein</fullName>
    </recommendedName>
</protein>
<evidence type="ECO:0000313" key="4">
    <source>
        <dbReference type="Proteomes" id="UP000177609"/>
    </source>
</evidence>
<dbReference type="AlphaFoldDB" id="A0A1F8H241"/>
<dbReference type="PANTHER" id="PTHR46797:SF1">
    <property type="entry name" value="METHYLPHOSPHONATE SYNTHASE"/>
    <property type="match status" value="1"/>
</dbReference>
<dbReference type="SMART" id="SM00530">
    <property type="entry name" value="HTH_XRE"/>
    <property type="match status" value="1"/>
</dbReference>
<dbReference type="STRING" id="1802707.A3J01_02290"/>
<dbReference type="GO" id="GO:0005829">
    <property type="term" value="C:cytosol"/>
    <property type="evidence" value="ECO:0007669"/>
    <property type="project" value="TreeGrafter"/>
</dbReference>
<dbReference type="PROSITE" id="PS50943">
    <property type="entry name" value="HTH_CROC1"/>
    <property type="match status" value="1"/>
</dbReference>
<evidence type="ECO:0000256" key="1">
    <source>
        <dbReference type="ARBA" id="ARBA00023125"/>
    </source>
</evidence>
<organism evidence="3 4">
    <name type="scientific">Candidatus Yanofskybacteria bacterium RIFCSPLOWO2_02_FULL_45_18</name>
    <dbReference type="NCBI Taxonomy" id="1802707"/>
    <lineage>
        <taxon>Bacteria</taxon>
        <taxon>Candidatus Yanofskyibacteriota</taxon>
    </lineage>
</organism>
<dbReference type="GO" id="GO:0003700">
    <property type="term" value="F:DNA-binding transcription factor activity"/>
    <property type="evidence" value="ECO:0007669"/>
    <property type="project" value="TreeGrafter"/>
</dbReference>
<keyword evidence="1" id="KW-0238">DNA-binding</keyword>
<dbReference type="GO" id="GO:0003677">
    <property type="term" value="F:DNA binding"/>
    <property type="evidence" value="ECO:0007669"/>
    <property type="project" value="UniProtKB-KW"/>
</dbReference>
<dbReference type="CDD" id="cd00093">
    <property type="entry name" value="HTH_XRE"/>
    <property type="match status" value="1"/>
</dbReference>
<evidence type="ECO:0000259" key="2">
    <source>
        <dbReference type="PROSITE" id="PS50943"/>
    </source>
</evidence>
<dbReference type="InterPro" id="IPR050807">
    <property type="entry name" value="TransReg_Diox_bact_type"/>
</dbReference>
<dbReference type="Pfam" id="PF01381">
    <property type="entry name" value="HTH_3"/>
    <property type="match status" value="1"/>
</dbReference>
<name>A0A1F8H241_9BACT</name>
<gene>
    <name evidence="3" type="ORF">A3J01_02290</name>
</gene>
<proteinExistence type="predicted"/>
<dbReference type="Proteomes" id="UP000177609">
    <property type="component" value="Unassembled WGS sequence"/>
</dbReference>
<dbReference type="SUPFAM" id="SSF47413">
    <property type="entry name" value="lambda repressor-like DNA-binding domains"/>
    <property type="match status" value="1"/>
</dbReference>
<dbReference type="EMBL" id="MGKV01000021">
    <property type="protein sequence ID" value="OGN31704.1"/>
    <property type="molecule type" value="Genomic_DNA"/>
</dbReference>
<accession>A0A1F8H241</accession>
<sequence>MEEKKNKSIGDKIKSWRKKKSLTQDALAKKANVPYTTLAKLESNVIKNPSLQTITKVAKGLNVSLDSLVK</sequence>
<dbReference type="InterPro" id="IPR001387">
    <property type="entry name" value="Cro/C1-type_HTH"/>
</dbReference>
<reference evidence="3 4" key="1">
    <citation type="journal article" date="2016" name="Nat. Commun.">
        <title>Thousands of microbial genomes shed light on interconnected biogeochemical processes in an aquifer system.</title>
        <authorList>
            <person name="Anantharaman K."/>
            <person name="Brown C.T."/>
            <person name="Hug L.A."/>
            <person name="Sharon I."/>
            <person name="Castelle C.J."/>
            <person name="Probst A.J."/>
            <person name="Thomas B.C."/>
            <person name="Singh A."/>
            <person name="Wilkins M.J."/>
            <person name="Karaoz U."/>
            <person name="Brodie E.L."/>
            <person name="Williams K.H."/>
            <person name="Hubbard S.S."/>
            <person name="Banfield J.F."/>
        </authorList>
    </citation>
    <scope>NUCLEOTIDE SEQUENCE [LARGE SCALE GENOMIC DNA]</scope>
</reference>
<dbReference type="InterPro" id="IPR010982">
    <property type="entry name" value="Lambda_DNA-bd_dom_sf"/>
</dbReference>
<evidence type="ECO:0000313" key="3">
    <source>
        <dbReference type="EMBL" id="OGN31704.1"/>
    </source>
</evidence>
<comment type="caution">
    <text evidence="3">The sequence shown here is derived from an EMBL/GenBank/DDBJ whole genome shotgun (WGS) entry which is preliminary data.</text>
</comment>